<sequence>MSKIVEKTVNSLQAYVSRNILRGEFLLQDFTLEIASAATKEEENEIIARKLSSLEQDMKDCLKTDRIEEYLLQCMYLEMLGHPTPFAYVHAVKLLQQGQLSQKLIGYLATTVFLDPSHELVVLLINSIQRDLASKVSLVVVMALEIIPRLIHGEFAVAVQPLVVDKTKHYSSAVRKAALVALHHCCSQCGSSQIPLAPVRILEKGLADTEINVVSSAAQCIRAWAKSNGGEMGHLCSPLLDVLSQLRLKRVHSDYEFGGISAPWLQLTILSALGHLKLDAEQTKNVLSALKEVLDSRIVNQTIYYAILWESLNTLSKVLTSGSPLQKSAIDCIAKMLHSNSTDLNYSGVDALERVLAKCCPSEAVTCQDVIIDCLHHPDESVRIKTLNLLITMANATNVAAIVNRVLKYASTSVDYSVRSFVCEKIIHLLKLYSGDIRWCATTFVNLLLVAPSHITETTVLDFINIFKKEKEAVLPCIMPELLKSDIIYSGENASLVVLLAWGFGEIKPNIPASCSFLEAVQKLMVILEACELDSRLSLCILTSLSMLLLNWKRPLQDDKGTLTHLASNGTSPLVRQRSRELLNWNKLLQHEDSSWENGNYGKEDVKVDTTLSFLDDYVCKALEGGALPYRPRAFTAVTLEDVRTAATAVSSLDIAGSTGCSVSDMDILSPDYVSFTSDVPMADSTARTSPWSATGRRKSETTDHEYARIESRSIDSSKQEDVELMKTLFSPVSSVNNVKADLVLTSDFSPANIDAASSSAPQQQKATVSKSAELWGIELKQHS</sequence>
<dbReference type="InterPro" id="IPR002553">
    <property type="entry name" value="Clathrin/coatomer_adapt-like_N"/>
</dbReference>
<evidence type="ECO:0000313" key="6">
    <source>
        <dbReference type="EMBL" id="JAP67876.1"/>
    </source>
</evidence>
<dbReference type="PANTHER" id="PTHR22780">
    <property type="entry name" value="ADAPTIN, ALPHA/GAMMA/EPSILON"/>
    <property type="match status" value="1"/>
</dbReference>
<organism evidence="6">
    <name type="scientific">Hyalomma excavatum</name>
    <dbReference type="NCBI Taxonomy" id="257692"/>
    <lineage>
        <taxon>Eukaryota</taxon>
        <taxon>Metazoa</taxon>
        <taxon>Ecdysozoa</taxon>
        <taxon>Arthropoda</taxon>
        <taxon>Chelicerata</taxon>
        <taxon>Arachnida</taxon>
        <taxon>Acari</taxon>
        <taxon>Parasitiformes</taxon>
        <taxon>Ixodida</taxon>
        <taxon>Ixodoidea</taxon>
        <taxon>Ixodidae</taxon>
        <taxon>Hyalomminae</taxon>
        <taxon>Hyalomma</taxon>
    </lineage>
</organism>
<evidence type="ECO:0000256" key="1">
    <source>
        <dbReference type="ARBA" id="ARBA00004308"/>
    </source>
</evidence>
<evidence type="ECO:0000256" key="4">
    <source>
        <dbReference type="ARBA" id="ARBA00023136"/>
    </source>
</evidence>
<proteinExistence type="evidence at transcript level"/>
<comment type="subcellular location">
    <subcellularLocation>
        <location evidence="1">Endomembrane system</location>
    </subcellularLocation>
</comment>
<reference evidence="6" key="1">
    <citation type="journal article" date="2017" name="Ticks Tick Borne Dis.">
        <title>An insight into the sialome of Hyalomma excavatum.</title>
        <authorList>
            <person name="Ribeiro J.M."/>
            <person name="Slovak M."/>
            <person name="Francischetti I.M."/>
        </authorList>
    </citation>
    <scope>NUCLEOTIDE SEQUENCE</scope>
    <source>
        <strain evidence="6">Samish</strain>
        <tissue evidence="6">Salivary glands</tissue>
    </source>
</reference>
<dbReference type="Pfam" id="PF01602">
    <property type="entry name" value="Adaptin_N"/>
    <property type="match status" value="1"/>
</dbReference>
<evidence type="ECO:0000259" key="5">
    <source>
        <dbReference type="Pfam" id="PF01602"/>
    </source>
</evidence>
<dbReference type="InterPro" id="IPR016024">
    <property type="entry name" value="ARM-type_fold"/>
</dbReference>
<dbReference type="GO" id="GO:0030117">
    <property type="term" value="C:membrane coat"/>
    <property type="evidence" value="ECO:0007669"/>
    <property type="project" value="InterPro"/>
</dbReference>
<evidence type="ECO:0000256" key="3">
    <source>
        <dbReference type="ARBA" id="ARBA00022927"/>
    </source>
</evidence>
<dbReference type="Gene3D" id="1.25.10.10">
    <property type="entry name" value="Leucine-rich Repeat Variant"/>
    <property type="match status" value="1"/>
</dbReference>
<dbReference type="GO" id="GO:0016192">
    <property type="term" value="P:vesicle-mediated transport"/>
    <property type="evidence" value="ECO:0007669"/>
    <property type="project" value="InterPro"/>
</dbReference>
<dbReference type="SUPFAM" id="SSF48371">
    <property type="entry name" value="ARM repeat"/>
    <property type="match status" value="1"/>
</dbReference>
<keyword evidence="2" id="KW-0813">Transport</keyword>
<feature type="domain" description="Clathrin/coatomer adaptor adaptin-like N-terminal" evidence="5">
    <location>
        <begin position="57"/>
        <end position="525"/>
    </location>
</feature>
<dbReference type="GO" id="GO:0006886">
    <property type="term" value="P:intracellular protein transport"/>
    <property type="evidence" value="ECO:0007669"/>
    <property type="project" value="InterPro"/>
</dbReference>
<name>A0A131XQB3_9ACAR</name>
<evidence type="ECO:0000256" key="2">
    <source>
        <dbReference type="ARBA" id="ARBA00022448"/>
    </source>
</evidence>
<dbReference type="InterPro" id="IPR011989">
    <property type="entry name" value="ARM-like"/>
</dbReference>
<accession>A0A131XQB3</accession>
<dbReference type="EMBL" id="GEFH01000705">
    <property type="protein sequence ID" value="JAP67876.1"/>
    <property type="molecule type" value="mRNA"/>
</dbReference>
<dbReference type="InterPro" id="IPR050840">
    <property type="entry name" value="Adaptor_Complx_Large_Subunit"/>
</dbReference>
<dbReference type="GO" id="GO:0012505">
    <property type="term" value="C:endomembrane system"/>
    <property type="evidence" value="ECO:0007669"/>
    <property type="project" value="UniProtKB-SubCell"/>
</dbReference>
<dbReference type="AlphaFoldDB" id="A0A131XQB3"/>
<protein>
    <submittedName>
        <fullName evidence="6">Putative vesicle coat complex ap-1 gamma subunit</fullName>
    </submittedName>
</protein>
<keyword evidence="4" id="KW-0472">Membrane</keyword>
<keyword evidence="3" id="KW-0653">Protein transport</keyword>